<sequence>PLATDTYQYDLSTQFLYVDKVYMESATAGVWDTEKPIDPRYWRVVKKATIKLEFVKALWSPTDGRKLRITGLASPSKLGIDTEQCPVNPAVIVNQAAALLHQSRIRGSQDTEWHAEQMKLCQLMADKIRDETPSMHVSLGGARPVVEA</sequence>
<feature type="non-terminal residue" evidence="1">
    <location>
        <position position="1"/>
    </location>
</feature>
<protein>
    <submittedName>
        <fullName evidence="1">Uncharacterized protein</fullName>
    </submittedName>
</protein>
<name>X1UBV9_9ZZZZ</name>
<accession>X1UBV9</accession>
<comment type="caution">
    <text evidence="1">The sequence shown here is derived from an EMBL/GenBank/DDBJ whole genome shotgun (WGS) entry which is preliminary data.</text>
</comment>
<reference evidence="1" key="1">
    <citation type="journal article" date="2014" name="Front. Microbiol.">
        <title>High frequency of phylogenetically diverse reductive dehalogenase-homologous genes in deep subseafloor sedimentary metagenomes.</title>
        <authorList>
            <person name="Kawai M."/>
            <person name="Futagami T."/>
            <person name="Toyoda A."/>
            <person name="Takaki Y."/>
            <person name="Nishi S."/>
            <person name="Hori S."/>
            <person name="Arai W."/>
            <person name="Tsubouchi T."/>
            <person name="Morono Y."/>
            <person name="Uchiyama I."/>
            <person name="Ito T."/>
            <person name="Fujiyama A."/>
            <person name="Inagaki F."/>
            <person name="Takami H."/>
        </authorList>
    </citation>
    <scope>NUCLEOTIDE SEQUENCE</scope>
    <source>
        <strain evidence="1">Expedition CK06-06</strain>
    </source>
</reference>
<evidence type="ECO:0000313" key="1">
    <source>
        <dbReference type="EMBL" id="GAJ14988.1"/>
    </source>
</evidence>
<proteinExistence type="predicted"/>
<gene>
    <name evidence="1" type="ORF">S12H4_48051</name>
</gene>
<dbReference type="EMBL" id="BARW01029982">
    <property type="protein sequence ID" value="GAJ14988.1"/>
    <property type="molecule type" value="Genomic_DNA"/>
</dbReference>
<dbReference type="AlphaFoldDB" id="X1UBV9"/>
<organism evidence="1">
    <name type="scientific">marine sediment metagenome</name>
    <dbReference type="NCBI Taxonomy" id="412755"/>
    <lineage>
        <taxon>unclassified sequences</taxon>
        <taxon>metagenomes</taxon>
        <taxon>ecological metagenomes</taxon>
    </lineage>
</organism>